<gene>
    <name evidence="3" type="ORF">EIM92_22835</name>
</gene>
<dbReference type="KEGG" id="plen:EIM92_22835"/>
<evidence type="ECO:0000259" key="2">
    <source>
        <dbReference type="Pfam" id="PF00248"/>
    </source>
</evidence>
<dbReference type="PROSITE" id="PS00062">
    <property type="entry name" value="ALDOKETO_REDUCTASE_2"/>
    <property type="match status" value="1"/>
</dbReference>
<keyword evidence="1" id="KW-0560">Oxidoreductase</keyword>
<sequence length="337" mass="37832">MEYTKLGNSDLTSSRIGLGTWAIGGFGWGGTDEAKSIKAIHRAFDEGINLVDTAPIYGFGLSEEICGKAIQQYGKRDQIIIADKAGVEWGEHGLYWCNASKQRIIAECEDSLRRLQTDYIDLYQLHYPEANLPVETAAEAFAQLLQEGKIRAIGVSNFSIEQIEAWRQVAPLHSSQNRLNVLQSEWLPSFEYCGNQGIGTLTWGTLAQGLLTGKFDESSTFPEDDLRHMYPLFTGEYFPQYLKAVHDLKQLAHSKGKNVAQLAVRWVLDQPGVSVALWGARDEYQLDDISGVMDWNLSKEDMNEIDRILKKAIHDPFVDPSLAPPTKKELQEMGYLE</sequence>
<evidence type="ECO:0000256" key="1">
    <source>
        <dbReference type="ARBA" id="ARBA00023002"/>
    </source>
</evidence>
<dbReference type="Proteomes" id="UP000273145">
    <property type="component" value="Chromosome"/>
</dbReference>
<dbReference type="InterPro" id="IPR018170">
    <property type="entry name" value="Aldo/ket_reductase_CS"/>
</dbReference>
<accession>A0A3S8S0Q5</accession>
<dbReference type="GO" id="GO:0005829">
    <property type="term" value="C:cytosol"/>
    <property type="evidence" value="ECO:0007669"/>
    <property type="project" value="TreeGrafter"/>
</dbReference>
<dbReference type="InterPro" id="IPR050523">
    <property type="entry name" value="AKR_Detox_Biosynth"/>
</dbReference>
<dbReference type="EMBL" id="CP034248">
    <property type="protein sequence ID" value="AZK48664.1"/>
    <property type="molecule type" value="Genomic_DNA"/>
</dbReference>
<reference evidence="3 4" key="1">
    <citation type="submission" date="2018-11" db="EMBL/GenBank/DDBJ databases">
        <title>Genome sequencing of Paenibacillus lentus DSM25539(T).</title>
        <authorList>
            <person name="Kook J.-K."/>
            <person name="Park S.-N."/>
            <person name="Lim Y.K."/>
        </authorList>
    </citation>
    <scope>NUCLEOTIDE SEQUENCE [LARGE SCALE GENOMIC DNA]</scope>
    <source>
        <strain evidence="3 4">DSM 25539</strain>
    </source>
</reference>
<dbReference type="SUPFAM" id="SSF51430">
    <property type="entry name" value="NAD(P)-linked oxidoreductase"/>
    <property type="match status" value="1"/>
</dbReference>
<dbReference type="InterPro" id="IPR020471">
    <property type="entry name" value="AKR"/>
</dbReference>
<evidence type="ECO:0000313" key="4">
    <source>
        <dbReference type="Proteomes" id="UP000273145"/>
    </source>
</evidence>
<proteinExistence type="predicted"/>
<dbReference type="InterPro" id="IPR023210">
    <property type="entry name" value="NADP_OxRdtase_dom"/>
</dbReference>
<organism evidence="3 4">
    <name type="scientific">Paenibacillus lentus</name>
    <dbReference type="NCBI Taxonomy" id="1338368"/>
    <lineage>
        <taxon>Bacteria</taxon>
        <taxon>Bacillati</taxon>
        <taxon>Bacillota</taxon>
        <taxon>Bacilli</taxon>
        <taxon>Bacillales</taxon>
        <taxon>Paenibacillaceae</taxon>
        <taxon>Paenibacillus</taxon>
    </lineage>
</organism>
<feature type="domain" description="NADP-dependent oxidoreductase" evidence="2">
    <location>
        <begin position="15"/>
        <end position="309"/>
    </location>
</feature>
<dbReference type="OrthoDB" id="9773828at2"/>
<keyword evidence="4" id="KW-1185">Reference proteome</keyword>
<dbReference type="GO" id="GO:0016491">
    <property type="term" value="F:oxidoreductase activity"/>
    <property type="evidence" value="ECO:0007669"/>
    <property type="project" value="UniProtKB-KW"/>
</dbReference>
<dbReference type="PANTHER" id="PTHR43364:SF4">
    <property type="entry name" value="NAD(P)-LINKED OXIDOREDUCTASE SUPERFAMILY PROTEIN"/>
    <property type="match status" value="1"/>
</dbReference>
<dbReference type="FunFam" id="3.20.20.100:FF:000004">
    <property type="entry name" value="Oxidoreductase, aldo/keto reductase"/>
    <property type="match status" value="1"/>
</dbReference>
<name>A0A3S8S0Q5_9BACL</name>
<dbReference type="PRINTS" id="PR00069">
    <property type="entry name" value="ALDKETRDTASE"/>
</dbReference>
<dbReference type="AlphaFoldDB" id="A0A3S8S0Q5"/>
<dbReference type="RefSeq" id="WP_125084815.1">
    <property type="nucleotide sequence ID" value="NZ_CP034248.1"/>
</dbReference>
<evidence type="ECO:0000313" key="3">
    <source>
        <dbReference type="EMBL" id="AZK48664.1"/>
    </source>
</evidence>
<dbReference type="PANTHER" id="PTHR43364">
    <property type="entry name" value="NADH-SPECIFIC METHYLGLYOXAL REDUCTASE-RELATED"/>
    <property type="match status" value="1"/>
</dbReference>
<dbReference type="InterPro" id="IPR036812">
    <property type="entry name" value="NAD(P)_OxRdtase_dom_sf"/>
</dbReference>
<dbReference type="Pfam" id="PF00248">
    <property type="entry name" value="Aldo_ket_red"/>
    <property type="match status" value="1"/>
</dbReference>
<protein>
    <submittedName>
        <fullName evidence="3">Aldo/keto reductase</fullName>
    </submittedName>
</protein>
<dbReference type="Gene3D" id="3.20.20.100">
    <property type="entry name" value="NADP-dependent oxidoreductase domain"/>
    <property type="match status" value="1"/>
</dbReference>